<evidence type="ECO:0000256" key="5">
    <source>
        <dbReference type="ARBA" id="ARBA00022679"/>
    </source>
</evidence>
<evidence type="ECO:0000313" key="15">
    <source>
        <dbReference type="Proteomes" id="UP000238034"/>
    </source>
</evidence>
<dbReference type="OrthoDB" id="9757990at2"/>
<keyword evidence="12" id="KW-0472">Membrane</keyword>
<keyword evidence="7" id="KW-0547">Nucleotide-binding</keyword>
<keyword evidence="9" id="KW-0067">ATP-binding</keyword>
<organism evidence="14 15">
    <name type="scientific">Arcticibacter pallidicorallinus</name>
    <dbReference type="NCBI Taxonomy" id="1259464"/>
    <lineage>
        <taxon>Bacteria</taxon>
        <taxon>Pseudomonadati</taxon>
        <taxon>Bacteroidota</taxon>
        <taxon>Sphingobacteriia</taxon>
        <taxon>Sphingobacteriales</taxon>
        <taxon>Sphingobacteriaceae</taxon>
        <taxon>Arcticibacter</taxon>
    </lineage>
</organism>
<dbReference type="GO" id="GO:0007234">
    <property type="term" value="P:osmosensory signaling via phosphorelay pathway"/>
    <property type="evidence" value="ECO:0007669"/>
    <property type="project" value="TreeGrafter"/>
</dbReference>
<keyword evidence="6" id="KW-0812">Transmembrane</keyword>
<comment type="catalytic activity">
    <reaction evidence="1">
        <text>ATP + protein L-histidine = ADP + protein N-phospho-L-histidine.</text>
        <dbReference type="EC" id="2.7.13.3"/>
    </reaction>
</comment>
<evidence type="ECO:0000256" key="6">
    <source>
        <dbReference type="ARBA" id="ARBA00022692"/>
    </source>
</evidence>
<dbReference type="CDD" id="cd00082">
    <property type="entry name" value="HisKA"/>
    <property type="match status" value="1"/>
</dbReference>
<evidence type="ECO:0000256" key="11">
    <source>
        <dbReference type="ARBA" id="ARBA00023012"/>
    </source>
</evidence>
<name>A0A2T0UBK6_9SPHI</name>
<keyword evidence="15" id="KW-1185">Reference proteome</keyword>
<comment type="subcellular location">
    <subcellularLocation>
        <location evidence="2">Membrane</location>
        <topology evidence="2">Multi-pass membrane protein</topology>
    </subcellularLocation>
</comment>
<keyword evidence="11" id="KW-0902">Two-component regulatory system</keyword>
<evidence type="ECO:0000256" key="2">
    <source>
        <dbReference type="ARBA" id="ARBA00004141"/>
    </source>
</evidence>
<dbReference type="InterPro" id="IPR005467">
    <property type="entry name" value="His_kinase_dom"/>
</dbReference>
<dbReference type="GO" id="GO:0016020">
    <property type="term" value="C:membrane"/>
    <property type="evidence" value="ECO:0007669"/>
    <property type="project" value="UniProtKB-SubCell"/>
</dbReference>
<keyword evidence="5" id="KW-0808">Transferase</keyword>
<dbReference type="InterPro" id="IPR036097">
    <property type="entry name" value="HisK_dim/P_sf"/>
</dbReference>
<dbReference type="GO" id="GO:0030295">
    <property type="term" value="F:protein kinase activator activity"/>
    <property type="evidence" value="ECO:0007669"/>
    <property type="project" value="TreeGrafter"/>
</dbReference>
<dbReference type="InterPro" id="IPR003594">
    <property type="entry name" value="HATPase_dom"/>
</dbReference>
<evidence type="ECO:0000256" key="8">
    <source>
        <dbReference type="ARBA" id="ARBA00022777"/>
    </source>
</evidence>
<dbReference type="PANTHER" id="PTHR42878:SF7">
    <property type="entry name" value="SENSOR HISTIDINE KINASE GLRK"/>
    <property type="match status" value="1"/>
</dbReference>
<keyword evidence="8 14" id="KW-0418">Kinase</keyword>
<dbReference type="AlphaFoldDB" id="A0A2T0UBK6"/>
<evidence type="ECO:0000256" key="4">
    <source>
        <dbReference type="ARBA" id="ARBA00022553"/>
    </source>
</evidence>
<comment type="caution">
    <text evidence="14">The sequence shown here is derived from an EMBL/GenBank/DDBJ whole genome shotgun (WGS) entry which is preliminary data.</text>
</comment>
<dbReference type="PANTHER" id="PTHR42878">
    <property type="entry name" value="TWO-COMPONENT HISTIDINE KINASE"/>
    <property type="match status" value="1"/>
</dbReference>
<gene>
    <name evidence="14" type="ORF">B0I27_101165</name>
</gene>
<evidence type="ECO:0000256" key="10">
    <source>
        <dbReference type="ARBA" id="ARBA00022989"/>
    </source>
</evidence>
<dbReference type="PROSITE" id="PS50109">
    <property type="entry name" value="HIS_KIN"/>
    <property type="match status" value="1"/>
</dbReference>
<dbReference type="InterPro" id="IPR036890">
    <property type="entry name" value="HATPase_C_sf"/>
</dbReference>
<dbReference type="CDD" id="cd00130">
    <property type="entry name" value="PAS"/>
    <property type="match status" value="1"/>
</dbReference>
<dbReference type="CDD" id="cd00075">
    <property type="entry name" value="HATPase"/>
    <property type="match status" value="1"/>
</dbReference>
<dbReference type="InterPro" id="IPR000014">
    <property type="entry name" value="PAS"/>
</dbReference>
<reference evidence="14 15" key="1">
    <citation type="submission" date="2018-03" db="EMBL/GenBank/DDBJ databases">
        <title>Genomic Encyclopedia of Type Strains, Phase III (KMG-III): the genomes of soil and plant-associated and newly described type strains.</title>
        <authorList>
            <person name="Whitman W."/>
        </authorList>
    </citation>
    <scope>NUCLEOTIDE SEQUENCE [LARGE SCALE GENOMIC DNA]</scope>
    <source>
        <strain evidence="14 15">CGMCC 1.9313</strain>
    </source>
</reference>
<dbReference type="SMART" id="SM00387">
    <property type="entry name" value="HATPase_c"/>
    <property type="match status" value="1"/>
</dbReference>
<dbReference type="EC" id="2.7.13.3" evidence="3"/>
<dbReference type="InterPro" id="IPR050351">
    <property type="entry name" value="BphY/WalK/GraS-like"/>
</dbReference>
<feature type="domain" description="Histidine kinase" evidence="13">
    <location>
        <begin position="136"/>
        <end position="353"/>
    </location>
</feature>
<dbReference type="EMBL" id="PVTH01000001">
    <property type="protein sequence ID" value="PRY55197.1"/>
    <property type="molecule type" value="Genomic_DNA"/>
</dbReference>
<evidence type="ECO:0000256" key="1">
    <source>
        <dbReference type="ARBA" id="ARBA00000085"/>
    </source>
</evidence>
<dbReference type="Gene3D" id="1.10.287.130">
    <property type="match status" value="1"/>
</dbReference>
<keyword evidence="4" id="KW-0597">Phosphoprotein</keyword>
<dbReference type="InterPro" id="IPR004358">
    <property type="entry name" value="Sig_transdc_His_kin-like_C"/>
</dbReference>
<dbReference type="RefSeq" id="WP_106290428.1">
    <property type="nucleotide sequence ID" value="NZ_PVTH01000001.1"/>
</dbReference>
<evidence type="ECO:0000256" key="7">
    <source>
        <dbReference type="ARBA" id="ARBA00022741"/>
    </source>
</evidence>
<dbReference type="Gene3D" id="3.30.450.20">
    <property type="entry name" value="PAS domain"/>
    <property type="match status" value="1"/>
</dbReference>
<dbReference type="SUPFAM" id="SSF55874">
    <property type="entry name" value="ATPase domain of HSP90 chaperone/DNA topoisomerase II/histidine kinase"/>
    <property type="match status" value="1"/>
</dbReference>
<proteinExistence type="predicted"/>
<dbReference type="SUPFAM" id="SSF55785">
    <property type="entry name" value="PYP-like sensor domain (PAS domain)"/>
    <property type="match status" value="1"/>
</dbReference>
<dbReference type="InterPro" id="IPR035965">
    <property type="entry name" value="PAS-like_dom_sf"/>
</dbReference>
<dbReference type="PRINTS" id="PR00344">
    <property type="entry name" value="BCTRLSENSOR"/>
</dbReference>
<dbReference type="GO" id="GO:0000155">
    <property type="term" value="F:phosphorelay sensor kinase activity"/>
    <property type="evidence" value="ECO:0007669"/>
    <property type="project" value="InterPro"/>
</dbReference>
<evidence type="ECO:0000256" key="9">
    <source>
        <dbReference type="ARBA" id="ARBA00022840"/>
    </source>
</evidence>
<evidence type="ECO:0000256" key="12">
    <source>
        <dbReference type="ARBA" id="ARBA00023136"/>
    </source>
</evidence>
<dbReference type="SUPFAM" id="SSF47384">
    <property type="entry name" value="Homodimeric domain of signal transducing histidine kinase"/>
    <property type="match status" value="1"/>
</dbReference>
<evidence type="ECO:0000256" key="3">
    <source>
        <dbReference type="ARBA" id="ARBA00012438"/>
    </source>
</evidence>
<sequence length="353" mass="40368">MDVPNALYSLTEASDQLYFSYHVEENRFIYLNPAFIDFFDLDVQPTIPLLLAMVHPEDQKYVASQCEACLSGNTVGNLECRIVRRESQRYIRIFPYLITEASGRLLMGCAEDITTYKSQLNVISKHNAKKDSILNIVAHDLAAPLGFIRNLSTLLSREASNRENAKVREYSELVNKFSLRCIKLIKDFMDHEFLESAGVKLVKKRIDLIEKVKIQTEDYLNHQAELNKQIYFTSSRTHIYVDVDEDKFLQVINNLVSNALKFTREGGKITIGMEEQEHHVLVTIADDGIGIAKKYHATLFERFSDARRTGLKGEPSTGLGMSIIKTIVEWHDGTIWFDSEEGRGSTFYIQLPK</sequence>
<dbReference type="GO" id="GO:0000156">
    <property type="term" value="F:phosphorelay response regulator activity"/>
    <property type="evidence" value="ECO:0007669"/>
    <property type="project" value="TreeGrafter"/>
</dbReference>
<dbReference type="Gene3D" id="3.30.565.10">
    <property type="entry name" value="Histidine kinase-like ATPase, C-terminal domain"/>
    <property type="match status" value="1"/>
</dbReference>
<dbReference type="Proteomes" id="UP000238034">
    <property type="component" value="Unassembled WGS sequence"/>
</dbReference>
<evidence type="ECO:0000259" key="13">
    <source>
        <dbReference type="PROSITE" id="PS50109"/>
    </source>
</evidence>
<accession>A0A2T0UBK6</accession>
<dbReference type="FunFam" id="3.30.565.10:FF:000006">
    <property type="entry name" value="Sensor histidine kinase WalK"/>
    <property type="match status" value="1"/>
</dbReference>
<protein>
    <recommendedName>
        <fullName evidence="3">histidine kinase</fullName>
        <ecNumber evidence="3">2.7.13.3</ecNumber>
    </recommendedName>
</protein>
<dbReference type="InterPro" id="IPR003661">
    <property type="entry name" value="HisK_dim/P_dom"/>
</dbReference>
<keyword evidence="10" id="KW-1133">Transmembrane helix</keyword>
<dbReference type="GO" id="GO:0005524">
    <property type="term" value="F:ATP binding"/>
    <property type="evidence" value="ECO:0007669"/>
    <property type="project" value="UniProtKB-KW"/>
</dbReference>
<evidence type="ECO:0000313" key="14">
    <source>
        <dbReference type="EMBL" id="PRY55197.1"/>
    </source>
</evidence>
<dbReference type="Pfam" id="PF02518">
    <property type="entry name" value="HATPase_c"/>
    <property type="match status" value="1"/>
</dbReference>